<dbReference type="PANTHER" id="PTHR11079:SF179">
    <property type="entry name" value="TRNA(ADENINE(34)) DEAMINASE, CHLOROPLASTIC"/>
    <property type="match status" value="1"/>
</dbReference>
<gene>
    <name evidence="11" type="ORF">WJX73_001558</name>
</gene>
<sequence length="250" mass="27829">MRALLLLASSATPSLQRVERLKALFLPKIPAGSVCTRGQQYRATANHRQGAVRAAHQTASQSTTEEDQKWMSLALELAQQASDKGEVPVGAVLVHEGRMLAAEHNRVEETRSPTAHAEMLCLQQAASDKENWRLLKSCLYVTLEPCPMCAGALLLSRVGTLVYGTRSPLMGADGSWISILPREQCSMHDTDAAAEQSDVNAQHLMELPTPFALHPQLQVRRGVLQKECRHVMQQFFKRRRTEAPRQWQNS</sequence>
<evidence type="ECO:0000313" key="12">
    <source>
        <dbReference type="Proteomes" id="UP001465755"/>
    </source>
</evidence>
<dbReference type="InterPro" id="IPR002125">
    <property type="entry name" value="CMP_dCMP_dom"/>
</dbReference>
<comment type="caution">
    <text evidence="11">The sequence shown here is derived from an EMBL/GenBank/DDBJ whole genome shotgun (WGS) entry which is preliminary data.</text>
</comment>
<evidence type="ECO:0000256" key="1">
    <source>
        <dbReference type="ARBA" id="ARBA00001947"/>
    </source>
</evidence>
<keyword evidence="6" id="KW-0378">Hydrolase</keyword>
<dbReference type="Gene3D" id="3.40.140.10">
    <property type="entry name" value="Cytidine Deaminase, domain 2"/>
    <property type="match status" value="1"/>
</dbReference>
<evidence type="ECO:0000256" key="4">
    <source>
        <dbReference type="ARBA" id="ARBA00022694"/>
    </source>
</evidence>
<dbReference type="HAMAP" id="MF_00972">
    <property type="entry name" value="tRNA_aden_deaminase"/>
    <property type="match status" value="1"/>
</dbReference>
<evidence type="ECO:0000259" key="10">
    <source>
        <dbReference type="PROSITE" id="PS51747"/>
    </source>
</evidence>
<keyword evidence="12" id="KW-1185">Reference proteome</keyword>
<evidence type="ECO:0000256" key="6">
    <source>
        <dbReference type="ARBA" id="ARBA00022801"/>
    </source>
</evidence>
<dbReference type="InterPro" id="IPR028883">
    <property type="entry name" value="tRNA_aden_deaminase"/>
</dbReference>
<keyword evidence="7" id="KW-0862">Zinc</keyword>
<dbReference type="PANTHER" id="PTHR11079">
    <property type="entry name" value="CYTOSINE DEAMINASE FAMILY MEMBER"/>
    <property type="match status" value="1"/>
</dbReference>
<evidence type="ECO:0000256" key="7">
    <source>
        <dbReference type="ARBA" id="ARBA00022833"/>
    </source>
</evidence>
<dbReference type="Proteomes" id="UP001465755">
    <property type="component" value="Unassembled WGS sequence"/>
</dbReference>
<dbReference type="EMBL" id="JALJOQ010000050">
    <property type="protein sequence ID" value="KAK9804508.1"/>
    <property type="molecule type" value="Genomic_DNA"/>
</dbReference>
<evidence type="ECO:0000256" key="3">
    <source>
        <dbReference type="ARBA" id="ARBA00012740"/>
    </source>
</evidence>
<dbReference type="FunFam" id="3.40.140.10:FF:000005">
    <property type="entry name" value="tRNA-specific adenosine deaminase"/>
    <property type="match status" value="1"/>
</dbReference>
<name>A0AAW1P847_9CHLO</name>
<evidence type="ECO:0000256" key="8">
    <source>
        <dbReference type="ARBA" id="ARBA00048045"/>
    </source>
</evidence>
<protein>
    <recommendedName>
        <fullName evidence="3">tRNA(adenine(34)) deaminase</fullName>
        <ecNumber evidence="3">3.5.4.33</ecNumber>
    </recommendedName>
</protein>
<feature type="region of interest" description="Disordered" evidence="9">
    <location>
        <begin position="46"/>
        <end position="65"/>
    </location>
</feature>
<feature type="domain" description="CMP/dCMP-type deaminase" evidence="10">
    <location>
        <begin position="65"/>
        <end position="176"/>
    </location>
</feature>
<keyword evidence="4" id="KW-0819">tRNA processing</keyword>
<dbReference type="GO" id="GO:0052717">
    <property type="term" value="F:tRNA-specific adenosine-34 deaminase activity"/>
    <property type="evidence" value="ECO:0007669"/>
    <property type="project" value="UniProtKB-EC"/>
</dbReference>
<comment type="catalytic activity">
    <reaction evidence="8">
        <text>adenosine(34) in tRNA + H2O + H(+) = inosine(34) in tRNA + NH4(+)</text>
        <dbReference type="Rhea" id="RHEA:43168"/>
        <dbReference type="Rhea" id="RHEA-COMP:10373"/>
        <dbReference type="Rhea" id="RHEA-COMP:10374"/>
        <dbReference type="ChEBI" id="CHEBI:15377"/>
        <dbReference type="ChEBI" id="CHEBI:15378"/>
        <dbReference type="ChEBI" id="CHEBI:28938"/>
        <dbReference type="ChEBI" id="CHEBI:74411"/>
        <dbReference type="ChEBI" id="CHEBI:82852"/>
        <dbReference type="EC" id="3.5.4.33"/>
    </reaction>
</comment>
<keyword evidence="5" id="KW-0479">Metal-binding</keyword>
<dbReference type="GO" id="GO:0046872">
    <property type="term" value="F:metal ion binding"/>
    <property type="evidence" value="ECO:0007669"/>
    <property type="project" value="UniProtKB-KW"/>
</dbReference>
<accession>A0AAW1P847</accession>
<comment type="cofactor">
    <cofactor evidence="1">
        <name>Zn(2+)</name>
        <dbReference type="ChEBI" id="CHEBI:29105"/>
    </cofactor>
</comment>
<dbReference type="GO" id="GO:0002100">
    <property type="term" value="P:tRNA wobble adenosine to inosine editing"/>
    <property type="evidence" value="ECO:0007669"/>
    <property type="project" value="InterPro"/>
</dbReference>
<evidence type="ECO:0000256" key="5">
    <source>
        <dbReference type="ARBA" id="ARBA00022723"/>
    </source>
</evidence>
<dbReference type="GO" id="GO:0009507">
    <property type="term" value="C:chloroplast"/>
    <property type="evidence" value="ECO:0007669"/>
    <property type="project" value="TreeGrafter"/>
</dbReference>
<dbReference type="EC" id="3.5.4.33" evidence="3"/>
<organism evidence="11 12">
    <name type="scientific">Symbiochloris irregularis</name>
    <dbReference type="NCBI Taxonomy" id="706552"/>
    <lineage>
        <taxon>Eukaryota</taxon>
        <taxon>Viridiplantae</taxon>
        <taxon>Chlorophyta</taxon>
        <taxon>core chlorophytes</taxon>
        <taxon>Trebouxiophyceae</taxon>
        <taxon>Trebouxiales</taxon>
        <taxon>Trebouxiaceae</taxon>
        <taxon>Symbiochloris</taxon>
    </lineage>
</organism>
<dbReference type="SUPFAM" id="SSF53927">
    <property type="entry name" value="Cytidine deaminase-like"/>
    <property type="match status" value="1"/>
</dbReference>
<reference evidence="11 12" key="1">
    <citation type="journal article" date="2024" name="Nat. Commun.">
        <title>Phylogenomics reveals the evolutionary origins of lichenization in chlorophyte algae.</title>
        <authorList>
            <person name="Puginier C."/>
            <person name="Libourel C."/>
            <person name="Otte J."/>
            <person name="Skaloud P."/>
            <person name="Haon M."/>
            <person name="Grisel S."/>
            <person name="Petersen M."/>
            <person name="Berrin J.G."/>
            <person name="Delaux P.M."/>
            <person name="Dal Grande F."/>
            <person name="Keller J."/>
        </authorList>
    </citation>
    <scope>NUCLEOTIDE SEQUENCE [LARGE SCALE GENOMIC DNA]</scope>
    <source>
        <strain evidence="11 12">SAG 2036</strain>
    </source>
</reference>
<dbReference type="AlphaFoldDB" id="A0AAW1P847"/>
<dbReference type="InterPro" id="IPR016193">
    <property type="entry name" value="Cytidine_deaminase-like"/>
</dbReference>
<dbReference type="Pfam" id="PF00383">
    <property type="entry name" value="dCMP_cyt_deam_1"/>
    <property type="match status" value="1"/>
</dbReference>
<dbReference type="CDD" id="cd01285">
    <property type="entry name" value="nucleoside_deaminase"/>
    <property type="match status" value="1"/>
</dbReference>
<evidence type="ECO:0000313" key="11">
    <source>
        <dbReference type="EMBL" id="KAK9804508.1"/>
    </source>
</evidence>
<proteinExistence type="inferred from homology"/>
<evidence type="ECO:0000256" key="2">
    <source>
        <dbReference type="ARBA" id="ARBA00011738"/>
    </source>
</evidence>
<dbReference type="PROSITE" id="PS51747">
    <property type="entry name" value="CYT_DCMP_DEAMINASES_2"/>
    <property type="match status" value="1"/>
</dbReference>
<comment type="subunit">
    <text evidence="2">Homodimer.</text>
</comment>
<evidence type="ECO:0000256" key="9">
    <source>
        <dbReference type="SAM" id="MobiDB-lite"/>
    </source>
</evidence>